<gene>
    <name evidence="2" type="ORF">LTR16_005308</name>
</gene>
<feature type="compositionally biased region" description="Basic residues" evidence="1">
    <location>
        <begin position="215"/>
        <end position="229"/>
    </location>
</feature>
<proteinExistence type="predicted"/>
<feature type="non-terminal residue" evidence="2">
    <location>
        <position position="1"/>
    </location>
</feature>
<feature type="compositionally biased region" description="Basic residues" evidence="1">
    <location>
        <begin position="65"/>
        <end position="93"/>
    </location>
</feature>
<name>A0ABR0M5W6_9PEZI</name>
<feature type="region of interest" description="Disordered" evidence="1">
    <location>
        <begin position="18"/>
        <end position="185"/>
    </location>
</feature>
<feature type="compositionally biased region" description="Basic residues" evidence="1">
    <location>
        <begin position="122"/>
        <end position="147"/>
    </location>
</feature>
<organism evidence="2 3">
    <name type="scientific">Cryomyces antarcticus</name>
    <dbReference type="NCBI Taxonomy" id="329879"/>
    <lineage>
        <taxon>Eukaryota</taxon>
        <taxon>Fungi</taxon>
        <taxon>Dikarya</taxon>
        <taxon>Ascomycota</taxon>
        <taxon>Pezizomycotina</taxon>
        <taxon>Dothideomycetes</taxon>
        <taxon>Dothideomycetes incertae sedis</taxon>
        <taxon>Cryomyces</taxon>
    </lineage>
</organism>
<feature type="compositionally biased region" description="Basic and acidic residues" evidence="1">
    <location>
        <begin position="32"/>
        <end position="43"/>
    </location>
</feature>
<dbReference type="Proteomes" id="UP001357485">
    <property type="component" value="Unassembled WGS sequence"/>
</dbReference>
<feature type="non-terminal residue" evidence="2">
    <location>
        <position position="295"/>
    </location>
</feature>
<reference evidence="2 3" key="1">
    <citation type="submission" date="2023-08" db="EMBL/GenBank/DDBJ databases">
        <title>Black Yeasts Isolated from many extreme environments.</title>
        <authorList>
            <person name="Coleine C."/>
            <person name="Stajich J.E."/>
            <person name="Selbmann L."/>
        </authorList>
    </citation>
    <scope>NUCLEOTIDE SEQUENCE [LARGE SCALE GENOMIC DNA]</scope>
    <source>
        <strain evidence="2 3">CCFEE 536</strain>
    </source>
</reference>
<protein>
    <submittedName>
        <fullName evidence="2">Uncharacterized protein</fullName>
    </submittedName>
</protein>
<feature type="compositionally biased region" description="Basic residues" evidence="1">
    <location>
        <begin position="269"/>
        <end position="283"/>
    </location>
</feature>
<dbReference type="EMBL" id="JAVRRA010000836">
    <property type="protein sequence ID" value="KAK5283944.1"/>
    <property type="molecule type" value="Genomic_DNA"/>
</dbReference>
<accession>A0ABR0M5W6</accession>
<keyword evidence="3" id="KW-1185">Reference proteome</keyword>
<evidence type="ECO:0000313" key="2">
    <source>
        <dbReference type="EMBL" id="KAK5283944.1"/>
    </source>
</evidence>
<evidence type="ECO:0000313" key="3">
    <source>
        <dbReference type="Proteomes" id="UP001357485"/>
    </source>
</evidence>
<sequence length="295" mass="32983">PRHDGAVLAAYAAVLRHDAAADGRQHRHARPRHDQPHDGRPDEPGNDAADDGHAATATATEHGRPRPRHVAWQHTRSAKPRLARHACHGRHAKQHESRHGAADASAADDGAASSGRASASPRARRLRRHEQRQRQPQRRRRRRRRHDQPHARREPAGLQRAGTARLRAAEVRAPAGPAPPAPAPTSLRLLRARCRPHLLGGHVRRRGAPAGHGGRGARRRRRHARRCWLRRPPDVPGRPRRLAAEQQSRVAARGRGTGECADGTEERGRPRRQLPWRRARRAPWRVPSVSARRTV</sequence>
<comment type="caution">
    <text evidence="2">The sequence shown here is derived from an EMBL/GenBank/DDBJ whole genome shotgun (WGS) entry which is preliminary data.</text>
</comment>
<evidence type="ECO:0000256" key="1">
    <source>
        <dbReference type="SAM" id="MobiDB-lite"/>
    </source>
</evidence>
<feature type="compositionally biased region" description="Low complexity" evidence="1">
    <location>
        <begin position="102"/>
        <end position="121"/>
    </location>
</feature>
<feature type="region of interest" description="Disordered" evidence="1">
    <location>
        <begin position="202"/>
        <end position="295"/>
    </location>
</feature>